<dbReference type="Gene3D" id="1.20.120.520">
    <property type="entry name" value="nmb1532 protein domain like"/>
    <property type="match status" value="1"/>
</dbReference>
<dbReference type="AlphaFoldDB" id="A0A0K1EQF3"/>
<sequence>MNAIDLLVNHHRRLEDLFEQVMKADEGNRERRFNEAADLLMAHMTIEEQHFYPAVKAKRTEDILLEGLEEHLSLKRVLADLVEMSSDDEKYEPKLHVLKEQVEHHHEEEEEHLFPKVRKLFDESTLDALGATMEATLTSLEASRPRCDVLGQTDDSVELPDGEAMATRKDKKPASRSPKAA</sequence>
<feature type="region of interest" description="Disordered" evidence="1">
    <location>
        <begin position="141"/>
        <end position="181"/>
    </location>
</feature>
<dbReference type="Proteomes" id="UP000067626">
    <property type="component" value="Chromosome"/>
</dbReference>
<dbReference type="PATRIC" id="fig|52.7.peg.7995"/>
<feature type="domain" description="Hemerythrin-like" evidence="2">
    <location>
        <begin position="3"/>
        <end position="117"/>
    </location>
</feature>
<gene>
    <name evidence="3" type="ORF">CMC5_072760</name>
</gene>
<evidence type="ECO:0000313" key="4">
    <source>
        <dbReference type="Proteomes" id="UP000067626"/>
    </source>
</evidence>
<dbReference type="PANTHER" id="PTHR35585:SF1">
    <property type="entry name" value="HHE DOMAIN PROTEIN (AFU_ORTHOLOGUE AFUA_4G00730)"/>
    <property type="match status" value="1"/>
</dbReference>
<protein>
    <submittedName>
        <fullName evidence="3">Hemerythrin</fullName>
    </submittedName>
</protein>
<evidence type="ECO:0000313" key="3">
    <source>
        <dbReference type="EMBL" id="AKT43049.1"/>
    </source>
</evidence>
<keyword evidence="4" id="KW-1185">Reference proteome</keyword>
<organism evidence="3 4">
    <name type="scientific">Chondromyces crocatus</name>
    <dbReference type="NCBI Taxonomy" id="52"/>
    <lineage>
        <taxon>Bacteria</taxon>
        <taxon>Pseudomonadati</taxon>
        <taxon>Myxococcota</taxon>
        <taxon>Polyangia</taxon>
        <taxon>Polyangiales</taxon>
        <taxon>Polyangiaceae</taxon>
        <taxon>Chondromyces</taxon>
    </lineage>
</organism>
<evidence type="ECO:0000256" key="1">
    <source>
        <dbReference type="SAM" id="MobiDB-lite"/>
    </source>
</evidence>
<evidence type="ECO:0000259" key="2">
    <source>
        <dbReference type="Pfam" id="PF01814"/>
    </source>
</evidence>
<dbReference type="STRING" id="52.CMC5_072760"/>
<dbReference type="KEGG" id="ccro:CMC5_072760"/>
<accession>A0A0K1EQF3</accession>
<dbReference type="EMBL" id="CP012159">
    <property type="protein sequence ID" value="AKT43049.1"/>
    <property type="molecule type" value="Genomic_DNA"/>
</dbReference>
<dbReference type="Pfam" id="PF01814">
    <property type="entry name" value="Hemerythrin"/>
    <property type="match status" value="1"/>
</dbReference>
<dbReference type="InterPro" id="IPR012312">
    <property type="entry name" value="Hemerythrin-like"/>
</dbReference>
<proteinExistence type="predicted"/>
<name>A0A0K1EQF3_CHOCO</name>
<reference evidence="3 4" key="1">
    <citation type="submission" date="2015-07" db="EMBL/GenBank/DDBJ databases">
        <title>Genome analysis of myxobacterium Chondromyces crocatus Cm c5 reveals a high potential for natural compound synthesis and the genetic basis for the loss of fruiting body formation.</title>
        <authorList>
            <person name="Zaburannyi N."/>
            <person name="Bunk B."/>
            <person name="Maier J."/>
            <person name="Overmann J."/>
            <person name="Mueller R."/>
        </authorList>
    </citation>
    <scope>NUCLEOTIDE SEQUENCE [LARGE SCALE GENOMIC DNA]</scope>
    <source>
        <strain evidence="3 4">Cm c5</strain>
    </source>
</reference>
<dbReference type="OrthoDB" id="5514036at2"/>
<dbReference type="PANTHER" id="PTHR35585">
    <property type="entry name" value="HHE DOMAIN PROTEIN (AFU_ORTHOLOGUE AFUA_4G00730)"/>
    <property type="match status" value="1"/>
</dbReference>
<dbReference type="RefSeq" id="WP_063796407.1">
    <property type="nucleotide sequence ID" value="NZ_CP012159.1"/>
</dbReference>